<reference evidence="1" key="1">
    <citation type="journal article" date="2021" name="Proc. Natl. Acad. Sci. U.S.A.">
        <title>A Catalog of Tens of Thousands of Viruses from Human Metagenomes Reveals Hidden Associations with Chronic Diseases.</title>
        <authorList>
            <person name="Tisza M.J."/>
            <person name="Buck C.B."/>
        </authorList>
    </citation>
    <scope>NUCLEOTIDE SEQUENCE</scope>
    <source>
        <strain evidence="1">CtW0z17</strain>
    </source>
</reference>
<name>A0A8S5UXP4_9CAUD</name>
<accession>A0A8S5UXP4</accession>
<sequence length="136" mass="15503">MKKTILLFLILVFSLITNLCAANNLDPARWSWVDSDNQFGYFIDRGTITFDDTKATAWVARVEPSENKQILIQTTFFTKDFSLVNLYIIAYKNGQIEDSYKPLYKIKPIIPGSIGEELFFHLLNLIGDGNGKYIGI</sequence>
<evidence type="ECO:0000313" key="1">
    <source>
        <dbReference type="EMBL" id="DAF99219.1"/>
    </source>
</evidence>
<proteinExistence type="predicted"/>
<organism evidence="1">
    <name type="scientific">Podoviridae sp. ctW0z17</name>
    <dbReference type="NCBI Taxonomy" id="2825254"/>
    <lineage>
        <taxon>Viruses</taxon>
        <taxon>Duplodnaviria</taxon>
        <taxon>Heunggongvirae</taxon>
        <taxon>Uroviricota</taxon>
        <taxon>Caudoviricetes</taxon>
    </lineage>
</organism>
<dbReference type="EMBL" id="BK016161">
    <property type="protein sequence ID" value="DAF99219.1"/>
    <property type="molecule type" value="Genomic_DNA"/>
</dbReference>
<protein>
    <submittedName>
        <fullName evidence="1">Surface-adhesin protein E</fullName>
    </submittedName>
</protein>